<evidence type="ECO:0000259" key="1">
    <source>
        <dbReference type="Pfam" id="PF25181"/>
    </source>
</evidence>
<dbReference type="InterPro" id="IPR057447">
    <property type="entry name" value="Bbp19-like_phage"/>
</dbReference>
<feature type="domain" description="Bbp19-like phage" evidence="1">
    <location>
        <begin position="19"/>
        <end position="88"/>
    </location>
</feature>
<evidence type="ECO:0000313" key="3">
    <source>
        <dbReference type="Proteomes" id="UP000581135"/>
    </source>
</evidence>
<organism evidence="2 3">
    <name type="scientific">Limibacillus halophilus</name>
    <dbReference type="NCBI Taxonomy" id="1579333"/>
    <lineage>
        <taxon>Bacteria</taxon>
        <taxon>Pseudomonadati</taxon>
        <taxon>Pseudomonadota</taxon>
        <taxon>Alphaproteobacteria</taxon>
        <taxon>Rhodospirillales</taxon>
        <taxon>Rhodovibrionaceae</taxon>
        <taxon>Limibacillus</taxon>
    </lineage>
</organism>
<dbReference type="Pfam" id="PF25181">
    <property type="entry name" value="Phage_Bbp19"/>
    <property type="match status" value="1"/>
</dbReference>
<reference evidence="2 3" key="1">
    <citation type="submission" date="2020-08" db="EMBL/GenBank/DDBJ databases">
        <title>Genomic Encyclopedia of Type Strains, Phase III (KMG-III): the genomes of soil and plant-associated and newly described type strains.</title>
        <authorList>
            <person name="Whitman W."/>
        </authorList>
    </citation>
    <scope>NUCLEOTIDE SEQUENCE [LARGE SCALE GENOMIC DNA]</scope>
    <source>
        <strain evidence="2 3">CECT 8803</strain>
    </source>
</reference>
<comment type="caution">
    <text evidence="2">The sequence shown here is derived from an EMBL/GenBank/DDBJ whole genome shotgun (WGS) entry which is preliminary data.</text>
</comment>
<evidence type="ECO:0000313" key="2">
    <source>
        <dbReference type="EMBL" id="MBB3065589.1"/>
    </source>
</evidence>
<dbReference type="AlphaFoldDB" id="A0A839SUB1"/>
<dbReference type="Proteomes" id="UP000581135">
    <property type="component" value="Unassembled WGS sequence"/>
</dbReference>
<gene>
    <name evidence="2" type="ORF">FHR98_001876</name>
</gene>
<proteinExistence type="predicted"/>
<dbReference type="RefSeq" id="WP_183416401.1">
    <property type="nucleotide sequence ID" value="NZ_JACHXA010000004.1"/>
</dbReference>
<name>A0A839SUB1_9PROT</name>
<dbReference type="EMBL" id="JACHXA010000004">
    <property type="protein sequence ID" value="MBB3065589.1"/>
    <property type="molecule type" value="Genomic_DNA"/>
</dbReference>
<keyword evidence="3" id="KW-1185">Reference proteome</keyword>
<accession>A0A839SUB1</accession>
<protein>
    <recommendedName>
        <fullName evidence="1">Bbp19-like phage domain-containing protein</fullName>
    </recommendedName>
</protein>
<sequence length="97" mass="11174">MPDLSNVLAQLLFRRRRSYRALFLTEGGSYTRNARQVLADLRRFCRATDTPFAASQAETLRNVGRLEVLNRILSHCEASEEDIYRMVETIEGQEHDG</sequence>